<keyword evidence="8" id="KW-1185">Reference proteome</keyword>
<dbReference type="GO" id="GO:0004001">
    <property type="term" value="F:adenosine kinase activity"/>
    <property type="evidence" value="ECO:0007669"/>
    <property type="project" value="UniProtKB-UniRule"/>
</dbReference>
<dbReference type="GO" id="GO:0005634">
    <property type="term" value="C:nucleus"/>
    <property type="evidence" value="ECO:0007669"/>
    <property type="project" value="UniProtKB-SubCell"/>
</dbReference>
<evidence type="ECO:0000256" key="2">
    <source>
        <dbReference type="ARBA" id="ARBA00022679"/>
    </source>
</evidence>
<keyword evidence="2 6" id="KW-0808">Transferase</keyword>
<keyword evidence="4 6" id="KW-0418">Kinase</keyword>
<dbReference type="GO" id="GO:0006166">
    <property type="term" value="P:purine ribonucleoside salvage"/>
    <property type="evidence" value="ECO:0007669"/>
    <property type="project" value="UniProtKB-KW"/>
</dbReference>
<evidence type="ECO:0000256" key="3">
    <source>
        <dbReference type="ARBA" id="ARBA00022741"/>
    </source>
</evidence>
<name>A0AAV8YEB0_9CUCU</name>
<dbReference type="GO" id="GO:0005524">
    <property type="term" value="F:ATP binding"/>
    <property type="evidence" value="ECO:0007669"/>
    <property type="project" value="UniProtKB-UniRule"/>
</dbReference>
<dbReference type="Proteomes" id="UP001162162">
    <property type="component" value="Unassembled WGS sequence"/>
</dbReference>
<evidence type="ECO:0000256" key="6">
    <source>
        <dbReference type="RuleBase" id="RU368116"/>
    </source>
</evidence>
<dbReference type="InterPro" id="IPR029056">
    <property type="entry name" value="Ribokinase-like"/>
</dbReference>
<evidence type="ECO:0000256" key="1">
    <source>
        <dbReference type="ARBA" id="ARBA00010688"/>
    </source>
</evidence>
<evidence type="ECO:0000256" key="4">
    <source>
        <dbReference type="ARBA" id="ARBA00022777"/>
    </source>
</evidence>
<proteinExistence type="inferred from homology"/>
<dbReference type="SUPFAM" id="SSF53613">
    <property type="entry name" value="Ribokinase-like"/>
    <property type="match status" value="1"/>
</dbReference>
<accession>A0AAV8YEB0</accession>
<dbReference type="GO" id="GO:0005829">
    <property type="term" value="C:cytosol"/>
    <property type="evidence" value="ECO:0007669"/>
    <property type="project" value="TreeGrafter"/>
</dbReference>
<keyword evidence="6" id="KW-0539">Nucleus</keyword>
<comment type="cofactor">
    <cofactor evidence="6">
        <name>Mg(2+)</name>
        <dbReference type="ChEBI" id="CHEBI:18420"/>
    </cofactor>
    <text evidence="6">Binds 3 Mg(2+) ions per subunit.</text>
</comment>
<comment type="caution">
    <text evidence="7">The sequence shown here is derived from an EMBL/GenBank/DDBJ whole genome shotgun (WGS) entry which is preliminary data.</text>
</comment>
<dbReference type="InterPro" id="IPR001805">
    <property type="entry name" value="Adenokinase"/>
</dbReference>
<comment type="pathway">
    <text evidence="6">Purine metabolism; AMP biosynthesis via salvage pathway; AMP from adenosine: step 1/1.</text>
</comment>
<comment type="function">
    <text evidence="6">ATP dependent phosphorylation of adenosine and other related nucleoside analogs to monophosphate derivatives.</text>
</comment>
<keyword evidence="3 6" id="KW-0547">Nucleotide-binding</keyword>
<dbReference type="EMBL" id="JAPWTK010000121">
    <property type="protein sequence ID" value="KAJ8949240.1"/>
    <property type="molecule type" value="Genomic_DNA"/>
</dbReference>
<evidence type="ECO:0000313" key="8">
    <source>
        <dbReference type="Proteomes" id="UP001162162"/>
    </source>
</evidence>
<evidence type="ECO:0000256" key="5">
    <source>
        <dbReference type="ARBA" id="ARBA00022840"/>
    </source>
</evidence>
<dbReference type="GO" id="GO:0044209">
    <property type="term" value="P:AMP salvage"/>
    <property type="evidence" value="ECO:0007669"/>
    <property type="project" value="UniProtKB-UniRule"/>
</dbReference>
<comment type="similarity">
    <text evidence="1 6">Belongs to the carbohydrate kinase PfkB family.</text>
</comment>
<gene>
    <name evidence="7" type="ORF">NQ318_022753</name>
</gene>
<organism evidence="7 8">
    <name type="scientific">Aromia moschata</name>
    <dbReference type="NCBI Taxonomy" id="1265417"/>
    <lineage>
        <taxon>Eukaryota</taxon>
        <taxon>Metazoa</taxon>
        <taxon>Ecdysozoa</taxon>
        <taxon>Arthropoda</taxon>
        <taxon>Hexapoda</taxon>
        <taxon>Insecta</taxon>
        <taxon>Pterygota</taxon>
        <taxon>Neoptera</taxon>
        <taxon>Endopterygota</taxon>
        <taxon>Coleoptera</taxon>
        <taxon>Polyphaga</taxon>
        <taxon>Cucujiformia</taxon>
        <taxon>Chrysomeloidea</taxon>
        <taxon>Cerambycidae</taxon>
        <taxon>Cerambycinae</taxon>
        <taxon>Callichromatini</taxon>
        <taxon>Aromia</taxon>
    </lineage>
</organism>
<evidence type="ECO:0000313" key="7">
    <source>
        <dbReference type="EMBL" id="KAJ8949240.1"/>
    </source>
</evidence>
<dbReference type="Gene3D" id="3.30.1110.10">
    <property type="match status" value="1"/>
</dbReference>
<keyword evidence="5 6" id="KW-0067">ATP-binding</keyword>
<keyword evidence="6" id="KW-0460">Magnesium</keyword>
<keyword evidence="6" id="KW-0660">Purine salvage</keyword>
<dbReference type="GO" id="GO:0006144">
    <property type="term" value="P:purine nucleobase metabolic process"/>
    <property type="evidence" value="ECO:0007669"/>
    <property type="project" value="TreeGrafter"/>
</dbReference>
<comment type="catalytic activity">
    <reaction evidence="6">
        <text>adenosine + ATP = AMP + ADP + H(+)</text>
        <dbReference type="Rhea" id="RHEA:20824"/>
        <dbReference type="ChEBI" id="CHEBI:15378"/>
        <dbReference type="ChEBI" id="CHEBI:16335"/>
        <dbReference type="ChEBI" id="CHEBI:30616"/>
        <dbReference type="ChEBI" id="CHEBI:456215"/>
        <dbReference type="ChEBI" id="CHEBI:456216"/>
        <dbReference type="EC" id="2.7.1.20"/>
    </reaction>
</comment>
<protein>
    <recommendedName>
        <fullName evidence="6">Adenosine kinase</fullName>
        <shortName evidence="6">AK</shortName>
        <ecNumber evidence="6">2.7.1.20</ecNumber>
    </recommendedName>
    <alternativeName>
        <fullName evidence="6">Adenosine 5'-phosphotransferase</fullName>
    </alternativeName>
</protein>
<sequence length="97" mass="11163">MLKKMKTVVAFGNPLLDTTLLVKDDFLLNKYNLKEDDQKEITKNEMQNICNDIISYEKNQSAGGCAQNSLRVLQWLLKKSATLLFLDRQEKTVMPLL</sequence>
<reference evidence="7" key="1">
    <citation type="journal article" date="2023" name="Insect Mol. Biol.">
        <title>Genome sequencing provides insights into the evolution of gene families encoding plant cell wall-degrading enzymes in longhorned beetles.</title>
        <authorList>
            <person name="Shin N.R."/>
            <person name="Okamura Y."/>
            <person name="Kirsch R."/>
            <person name="Pauchet Y."/>
        </authorList>
    </citation>
    <scope>NUCLEOTIDE SEQUENCE</scope>
    <source>
        <strain evidence="7">AMC_N1</strain>
    </source>
</reference>
<dbReference type="PANTHER" id="PTHR45769">
    <property type="entry name" value="ADENOSINE KINASE"/>
    <property type="match status" value="1"/>
</dbReference>
<dbReference type="Gene3D" id="3.40.1190.20">
    <property type="match status" value="1"/>
</dbReference>
<comment type="subcellular location">
    <subcellularLocation>
        <location evidence="6">Nucleus</location>
    </subcellularLocation>
</comment>
<dbReference type="EC" id="2.7.1.20" evidence="6"/>
<dbReference type="PANTHER" id="PTHR45769:SF3">
    <property type="entry name" value="ADENOSINE KINASE"/>
    <property type="match status" value="1"/>
</dbReference>
<dbReference type="AlphaFoldDB" id="A0AAV8YEB0"/>
<comment type="subunit">
    <text evidence="6">Monomer.</text>
</comment>